<dbReference type="EMBL" id="JBHMBH010000004">
    <property type="protein sequence ID" value="MFB9712643.1"/>
    <property type="molecule type" value="Genomic_DNA"/>
</dbReference>
<sequence length="180" mass="19675">MMAPGGYVDGDHGDHGDHGDYIDRVQDQWQGIFPDVSSEPAGIIARVRRLAQLIQLQSDSVLMSCGIGRAEFDILALLTRTGRPMTPSELASDLLTSPAGTTKRINKLVDARLVTRESNPQDGRGALIRLTPKGQETILPVLRSVSDFEAKLTGFMSPEDRIDLTTLLRSLLTHVEAAER</sequence>
<keyword evidence="3" id="KW-1185">Reference proteome</keyword>
<dbReference type="SMART" id="SM00347">
    <property type="entry name" value="HTH_MARR"/>
    <property type="match status" value="1"/>
</dbReference>
<dbReference type="InterPro" id="IPR011991">
    <property type="entry name" value="ArsR-like_HTH"/>
</dbReference>
<reference evidence="2 3" key="1">
    <citation type="submission" date="2024-09" db="EMBL/GenBank/DDBJ databases">
        <authorList>
            <person name="Sun Q."/>
            <person name="Mori K."/>
        </authorList>
    </citation>
    <scope>NUCLEOTIDE SEQUENCE [LARGE SCALE GENOMIC DNA]</scope>
    <source>
        <strain evidence="2 3">JCM 13519</strain>
    </source>
</reference>
<evidence type="ECO:0000313" key="2">
    <source>
        <dbReference type="EMBL" id="MFB9712643.1"/>
    </source>
</evidence>
<accession>A0ABV5UJE1</accession>
<dbReference type="Pfam" id="PF12802">
    <property type="entry name" value="MarR_2"/>
    <property type="match status" value="1"/>
</dbReference>
<dbReference type="PROSITE" id="PS50995">
    <property type="entry name" value="HTH_MARR_2"/>
    <property type="match status" value="1"/>
</dbReference>
<dbReference type="PANTHER" id="PTHR33164">
    <property type="entry name" value="TRANSCRIPTIONAL REGULATOR, MARR FAMILY"/>
    <property type="match status" value="1"/>
</dbReference>
<dbReference type="InterPro" id="IPR036390">
    <property type="entry name" value="WH_DNA-bd_sf"/>
</dbReference>
<dbReference type="PRINTS" id="PR00598">
    <property type="entry name" value="HTHMARR"/>
</dbReference>
<evidence type="ECO:0000313" key="3">
    <source>
        <dbReference type="Proteomes" id="UP001589536"/>
    </source>
</evidence>
<evidence type="ECO:0000259" key="1">
    <source>
        <dbReference type="PROSITE" id="PS50995"/>
    </source>
</evidence>
<dbReference type="InterPro" id="IPR000835">
    <property type="entry name" value="HTH_MarR-typ"/>
</dbReference>
<dbReference type="RefSeq" id="WP_345046424.1">
    <property type="nucleotide sequence ID" value="NZ_BAABED010000001.1"/>
</dbReference>
<proteinExistence type="predicted"/>
<dbReference type="SUPFAM" id="SSF46785">
    <property type="entry name" value="Winged helix' DNA-binding domain"/>
    <property type="match status" value="1"/>
</dbReference>
<gene>
    <name evidence="2" type="ORF">ACFFPI_00540</name>
</gene>
<feature type="domain" description="HTH marR-type" evidence="1">
    <location>
        <begin position="40"/>
        <end position="173"/>
    </location>
</feature>
<dbReference type="InterPro" id="IPR039422">
    <property type="entry name" value="MarR/SlyA-like"/>
</dbReference>
<comment type="caution">
    <text evidence="2">The sequence shown here is derived from an EMBL/GenBank/DDBJ whole genome shotgun (WGS) entry which is preliminary data.</text>
</comment>
<dbReference type="Gene3D" id="1.10.10.10">
    <property type="entry name" value="Winged helix-like DNA-binding domain superfamily/Winged helix DNA-binding domain"/>
    <property type="match status" value="1"/>
</dbReference>
<dbReference type="PANTHER" id="PTHR33164:SF104">
    <property type="entry name" value="TRANSCRIPTIONAL REGULATORY PROTEIN"/>
    <property type="match status" value="1"/>
</dbReference>
<organism evidence="2 3">
    <name type="scientific">Arthrobacter methylotrophus</name>
    <dbReference type="NCBI Taxonomy" id="121291"/>
    <lineage>
        <taxon>Bacteria</taxon>
        <taxon>Bacillati</taxon>
        <taxon>Actinomycetota</taxon>
        <taxon>Actinomycetes</taxon>
        <taxon>Micrococcales</taxon>
        <taxon>Micrococcaceae</taxon>
        <taxon>Arthrobacter</taxon>
    </lineage>
</organism>
<dbReference type="Proteomes" id="UP001589536">
    <property type="component" value="Unassembled WGS sequence"/>
</dbReference>
<protein>
    <submittedName>
        <fullName evidence="2">MarR family winged helix-turn-helix transcriptional regulator</fullName>
    </submittedName>
</protein>
<dbReference type="CDD" id="cd00090">
    <property type="entry name" value="HTH_ARSR"/>
    <property type="match status" value="1"/>
</dbReference>
<dbReference type="InterPro" id="IPR036388">
    <property type="entry name" value="WH-like_DNA-bd_sf"/>
</dbReference>
<name>A0ABV5UJE1_9MICC</name>